<dbReference type="AlphaFoldDB" id="A0A9P7N5U2"/>
<feature type="signal peptide" evidence="1">
    <location>
        <begin position="1"/>
        <end position="16"/>
    </location>
</feature>
<protein>
    <submittedName>
        <fullName evidence="2">Uncharacterized protein</fullName>
    </submittedName>
</protein>
<organism evidence="2 3">
    <name type="scientific">Claviceps pusilla</name>
    <dbReference type="NCBI Taxonomy" id="123648"/>
    <lineage>
        <taxon>Eukaryota</taxon>
        <taxon>Fungi</taxon>
        <taxon>Dikarya</taxon>
        <taxon>Ascomycota</taxon>
        <taxon>Pezizomycotina</taxon>
        <taxon>Sordariomycetes</taxon>
        <taxon>Hypocreomycetidae</taxon>
        <taxon>Hypocreales</taxon>
        <taxon>Clavicipitaceae</taxon>
        <taxon>Claviceps</taxon>
    </lineage>
</organism>
<name>A0A9P7N5U2_9HYPO</name>
<evidence type="ECO:0000313" key="2">
    <source>
        <dbReference type="EMBL" id="KAG5988645.1"/>
    </source>
</evidence>
<keyword evidence="1" id="KW-0732">Signal</keyword>
<evidence type="ECO:0000313" key="3">
    <source>
        <dbReference type="Proteomes" id="UP000748025"/>
    </source>
</evidence>
<dbReference type="Proteomes" id="UP000748025">
    <property type="component" value="Unassembled WGS sequence"/>
</dbReference>
<sequence>MQFLSLLVAGGASVAAVTPVVFPQQKDCNHGTDGDTTCEKKFNLNTYCCRDTEGGEFTIPRLVWTESNNSQGKRTCGDGGKVSCCGTD</sequence>
<keyword evidence="3" id="KW-1185">Reference proteome</keyword>
<feature type="chain" id="PRO_5040193315" evidence="1">
    <location>
        <begin position="17"/>
        <end position="88"/>
    </location>
</feature>
<reference evidence="2" key="1">
    <citation type="journal article" date="2020" name="bioRxiv">
        <title>Whole genome comparisons of ergot fungi reveals the divergence and evolution of species within the genus Claviceps are the result of varying mechanisms driving genome evolution and host range expansion.</title>
        <authorList>
            <person name="Wyka S.A."/>
            <person name="Mondo S.J."/>
            <person name="Liu M."/>
            <person name="Dettman J."/>
            <person name="Nalam V."/>
            <person name="Broders K.D."/>
        </authorList>
    </citation>
    <scope>NUCLEOTIDE SEQUENCE</scope>
    <source>
        <strain evidence="2">CCC 602</strain>
    </source>
</reference>
<comment type="caution">
    <text evidence="2">The sequence shown here is derived from an EMBL/GenBank/DDBJ whole genome shotgun (WGS) entry which is preliminary data.</text>
</comment>
<proteinExistence type="predicted"/>
<evidence type="ECO:0000256" key="1">
    <source>
        <dbReference type="SAM" id="SignalP"/>
    </source>
</evidence>
<accession>A0A9P7N5U2</accession>
<gene>
    <name evidence="2" type="ORF">E4U43_004685</name>
</gene>
<dbReference type="EMBL" id="SRPW01003050">
    <property type="protein sequence ID" value="KAG5988645.1"/>
    <property type="molecule type" value="Genomic_DNA"/>
</dbReference>